<feature type="compositionally biased region" description="Acidic residues" evidence="3">
    <location>
        <begin position="10"/>
        <end position="20"/>
    </location>
</feature>
<dbReference type="GO" id="GO:0005737">
    <property type="term" value="C:cytoplasm"/>
    <property type="evidence" value="ECO:0007669"/>
    <property type="project" value="UniProtKB-SubCell"/>
</dbReference>
<dbReference type="SUPFAM" id="SSF49764">
    <property type="entry name" value="HSP20-like chaperones"/>
    <property type="match status" value="1"/>
</dbReference>
<dbReference type="Proteomes" id="UP001157974">
    <property type="component" value="Unassembled WGS sequence"/>
</dbReference>
<evidence type="ECO:0000256" key="3">
    <source>
        <dbReference type="SAM" id="MobiDB-lite"/>
    </source>
</evidence>
<evidence type="ECO:0000256" key="1">
    <source>
        <dbReference type="ARBA" id="ARBA00004496"/>
    </source>
</evidence>
<dbReference type="InterPro" id="IPR008978">
    <property type="entry name" value="HSP20-like_chaperone"/>
</dbReference>
<dbReference type="InterPro" id="IPR007052">
    <property type="entry name" value="CS_dom"/>
</dbReference>
<proteinExistence type="predicted"/>
<comment type="subcellular location">
    <subcellularLocation>
        <location evidence="1">Cytoplasm</location>
    </subcellularLocation>
</comment>
<keyword evidence="2" id="KW-0963">Cytoplasm</keyword>
<sequence>MVDYSKWDNLVDDDDDDVTDEGERSKPVVTKYAKAQSVTIPGNSESHHGVRIEPSGQVDIPERGKVEVVELSKKQKRNNRQNGGTTSTYYWRQDKSQVEIFFYVPAGTKANTVRLEIGDENHLVLSIDGEALVDDDLAFTPEDPEDEFLDWSIEDDDDLVDQRVVRLTLKKKSPSGTVSWCSRIFDDEEPIDLSTVEGRNERWKPAGQVLQEATELFKKRLAEGNVGTTLEHLEENIDEGR</sequence>
<dbReference type="PANTHER" id="PTHR12356">
    <property type="entry name" value="NUCLEAR MOVEMENT PROTEIN NUDC"/>
    <property type="match status" value="1"/>
</dbReference>
<comment type="caution">
    <text evidence="5">The sequence shown here is derived from an EMBL/GenBank/DDBJ whole genome shotgun (WGS) entry which is preliminary data.</text>
</comment>
<evidence type="ECO:0000313" key="5">
    <source>
        <dbReference type="EMBL" id="KAJ8908032.1"/>
    </source>
</evidence>
<evidence type="ECO:0000256" key="2">
    <source>
        <dbReference type="ARBA" id="ARBA00022490"/>
    </source>
</evidence>
<reference evidence="5 6" key="1">
    <citation type="journal article" date="2023" name="Nat. Commun.">
        <title>Origin of minicircular mitochondrial genomes in red algae.</title>
        <authorList>
            <person name="Lee Y."/>
            <person name="Cho C.H."/>
            <person name="Lee Y.M."/>
            <person name="Park S.I."/>
            <person name="Yang J.H."/>
            <person name="West J.A."/>
            <person name="Bhattacharya D."/>
            <person name="Yoon H.S."/>
        </authorList>
    </citation>
    <scope>NUCLEOTIDE SEQUENCE [LARGE SCALE GENOMIC DNA]</scope>
    <source>
        <strain evidence="5 6">CCMP1338</strain>
        <tissue evidence="5">Whole cell</tissue>
    </source>
</reference>
<dbReference type="EMBL" id="JAMWBK010000002">
    <property type="protein sequence ID" value="KAJ8908032.1"/>
    <property type="molecule type" value="Genomic_DNA"/>
</dbReference>
<dbReference type="GO" id="GO:0051082">
    <property type="term" value="F:unfolded protein binding"/>
    <property type="evidence" value="ECO:0007669"/>
    <property type="project" value="TreeGrafter"/>
</dbReference>
<gene>
    <name evidence="5" type="ORF">NDN08_008129</name>
</gene>
<keyword evidence="6" id="KW-1185">Reference proteome</keyword>
<name>A0AAV8V3H3_9RHOD</name>
<dbReference type="Pfam" id="PF04969">
    <property type="entry name" value="CS"/>
    <property type="match status" value="1"/>
</dbReference>
<feature type="domain" description="CS" evidence="4">
    <location>
        <begin position="84"/>
        <end position="185"/>
    </location>
</feature>
<dbReference type="PROSITE" id="PS51203">
    <property type="entry name" value="CS"/>
    <property type="match status" value="1"/>
</dbReference>
<accession>A0AAV8V3H3</accession>
<evidence type="ECO:0000259" key="4">
    <source>
        <dbReference type="PROSITE" id="PS51203"/>
    </source>
</evidence>
<dbReference type="GO" id="GO:0006457">
    <property type="term" value="P:protein folding"/>
    <property type="evidence" value="ECO:0007669"/>
    <property type="project" value="TreeGrafter"/>
</dbReference>
<protein>
    <recommendedName>
        <fullName evidence="4">CS domain-containing protein</fullName>
    </recommendedName>
</protein>
<evidence type="ECO:0000313" key="6">
    <source>
        <dbReference type="Proteomes" id="UP001157974"/>
    </source>
</evidence>
<organism evidence="5 6">
    <name type="scientific">Rhodosorus marinus</name>
    <dbReference type="NCBI Taxonomy" id="101924"/>
    <lineage>
        <taxon>Eukaryota</taxon>
        <taxon>Rhodophyta</taxon>
        <taxon>Stylonematophyceae</taxon>
        <taxon>Stylonematales</taxon>
        <taxon>Stylonemataceae</taxon>
        <taxon>Rhodosorus</taxon>
    </lineage>
</organism>
<dbReference type="InterPro" id="IPR037898">
    <property type="entry name" value="NudC_fam"/>
</dbReference>
<dbReference type="Gene3D" id="2.60.40.790">
    <property type="match status" value="1"/>
</dbReference>
<feature type="region of interest" description="Disordered" evidence="3">
    <location>
        <begin position="1"/>
        <end position="56"/>
    </location>
</feature>
<dbReference type="AlphaFoldDB" id="A0AAV8V3H3"/>
<dbReference type="PANTHER" id="PTHR12356:SF3">
    <property type="entry name" value="NUCLEAR MIGRATION PROTEIN NUDC"/>
    <property type="match status" value="1"/>
</dbReference>